<keyword evidence="2" id="KW-1185">Reference proteome</keyword>
<dbReference type="EMBL" id="JAFIQS020000012">
    <property type="protein sequence ID" value="KAH9475501.1"/>
    <property type="molecule type" value="Genomic_DNA"/>
</dbReference>
<evidence type="ECO:0000313" key="2">
    <source>
        <dbReference type="Proteomes" id="UP000664032"/>
    </source>
</evidence>
<evidence type="ECO:0000313" key="1">
    <source>
        <dbReference type="EMBL" id="KAH9475501.1"/>
    </source>
</evidence>
<name>A0ACB8GJ04_PSICU</name>
<organism evidence="1 2">
    <name type="scientific">Psilocybe cubensis</name>
    <name type="common">Psychedelic mushroom</name>
    <name type="synonym">Stropharia cubensis</name>
    <dbReference type="NCBI Taxonomy" id="181762"/>
    <lineage>
        <taxon>Eukaryota</taxon>
        <taxon>Fungi</taxon>
        <taxon>Dikarya</taxon>
        <taxon>Basidiomycota</taxon>
        <taxon>Agaricomycotina</taxon>
        <taxon>Agaricomycetes</taxon>
        <taxon>Agaricomycetidae</taxon>
        <taxon>Agaricales</taxon>
        <taxon>Agaricineae</taxon>
        <taxon>Strophariaceae</taxon>
        <taxon>Psilocybe</taxon>
    </lineage>
</organism>
<keyword evidence="1" id="KW-0808">Transferase</keyword>
<dbReference type="Proteomes" id="UP000664032">
    <property type="component" value="Unassembled WGS sequence"/>
</dbReference>
<proteinExistence type="predicted"/>
<accession>A0ACB8GJ04</accession>
<comment type="caution">
    <text evidence="1">The sequence shown here is derived from an EMBL/GenBank/DDBJ whole genome shotgun (WGS) entry which is preliminary data.</text>
</comment>
<sequence>MVFRQSLIRLSEKSKSKSASWASRQFRDPYVKKRLSDPMAYRARSAFKLLEINDESNKFLEYPDVNAVVDLGAAPGGWSQVVADKLGWNRSPPGLMPLSRNPVTPKESHPIDNGTKRKKWNSKRTEELDYFDPLNIDSLDPNTGNMTGRGTIIAVDLLKIESIPGVQTLQADFLLSSTTLAIKNLLRSHDNPDGKVDVVLSDMAANVSGNNAHDIEDSLQICEAVFEFATNHLRTAESIGRRRGGVLLMKFFAHPLLEQFKDDKLKPNFNHVSYIKPSSSRATSREGYYLCQGWRPTLP</sequence>
<gene>
    <name evidence="1" type="ORF">JR316_0012616</name>
</gene>
<keyword evidence="1" id="KW-0489">Methyltransferase</keyword>
<reference evidence="1" key="1">
    <citation type="submission" date="2021-10" db="EMBL/GenBank/DDBJ databases">
        <title>Psilocybe cubensis genome.</title>
        <authorList>
            <person name="Mckernan K.J."/>
            <person name="Crawford S."/>
            <person name="Trippe A."/>
            <person name="Kane L.T."/>
            <person name="Mclaughlin S."/>
        </authorList>
    </citation>
    <scope>NUCLEOTIDE SEQUENCE</scope>
    <source>
        <strain evidence="1">MGC-MH-2018</strain>
    </source>
</reference>
<protein>
    <submittedName>
        <fullName evidence="1">Ribosomal RNA large subunit methyltransferase E</fullName>
    </submittedName>
</protein>